<dbReference type="EMBL" id="JAUPFM010000021">
    <property type="protein sequence ID" value="KAK2816840.1"/>
    <property type="molecule type" value="Genomic_DNA"/>
</dbReference>
<protein>
    <submittedName>
        <fullName evidence="1">Uncharacterized protein</fullName>
    </submittedName>
</protein>
<name>A0AA88LGZ9_CHASR</name>
<reference evidence="1" key="1">
    <citation type="submission" date="2023-07" db="EMBL/GenBank/DDBJ databases">
        <title>Chromosome-level Genome Assembly of Striped Snakehead (Channa striata).</title>
        <authorList>
            <person name="Liu H."/>
        </authorList>
    </citation>
    <scope>NUCLEOTIDE SEQUENCE</scope>
    <source>
        <strain evidence="1">Gz</strain>
        <tissue evidence="1">Muscle</tissue>
    </source>
</reference>
<comment type="caution">
    <text evidence="1">The sequence shown here is derived from an EMBL/GenBank/DDBJ whole genome shotgun (WGS) entry which is preliminary data.</text>
</comment>
<gene>
    <name evidence="1" type="ORF">Q5P01_025031</name>
</gene>
<organism evidence="1 2">
    <name type="scientific">Channa striata</name>
    <name type="common">Snakehead murrel</name>
    <name type="synonym">Ophicephalus striatus</name>
    <dbReference type="NCBI Taxonomy" id="64152"/>
    <lineage>
        <taxon>Eukaryota</taxon>
        <taxon>Metazoa</taxon>
        <taxon>Chordata</taxon>
        <taxon>Craniata</taxon>
        <taxon>Vertebrata</taxon>
        <taxon>Euteleostomi</taxon>
        <taxon>Actinopterygii</taxon>
        <taxon>Neopterygii</taxon>
        <taxon>Teleostei</taxon>
        <taxon>Neoteleostei</taxon>
        <taxon>Acanthomorphata</taxon>
        <taxon>Anabantaria</taxon>
        <taxon>Anabantiformes</taxon>
        <taxon>Channoidei</taxon>
        <taxon>Channidae</taxon>
        <taxon>Channa</taxon>
    </lineage>
</organism>
<proteinExistence type="predicted"/>
<evidence type="ECO:0000313" key="1">
    <source>
        <dbReference type="EMBL" id="KAK2816840.1"/>
    </source>
</evidence>
<keyword evidence="2" id="KW-1185">Reference proteome</keyword>
<accession>A0AA88LGZ9</accession>
<sequence>MTDVDFQPEDPESGQQECLLRLLEDVAVELDDDPLLLLADVALAPLSGDSATCSFLEAQGMEMSLRSMQLQLHFFLDKADDLHSCLVNGQGHLETDALAAAVMSFLCTCQPFFNHLESTVRRSRPQHTALPLNIHTQASTTSL</sequence>
<dbReference type="AlphaFoldDB" id="A0AA88LGZ9"/>
<evidence type="ECO:0000313" key="2">
    <source>
        <dbReference type="Proteomes" id="UP001187415"/>
    </source>
</evidence>
<dbReference type="Proteomes" id="UP001187415">
    <property type="component" value="Unassembled WGS sequence"/>
</dbReference>